<evidence type="ECO:0000256" key="1">
    <source>
        <dbReference type="SAM" id="MobiDB-lite"/>
    </source>
</evidence>
<sequence>MAKKRQSSTDQAAQVKKIKAAAKAAATIPTMNGSASVNAKLQTHLMQCDAKILDYYGGSLIKGSPNGASGVPAYSEQAAAEALAAGRPYAASCPLMWLNLGYEVQASVPRYHSRVNNLEEHFFATPAFLKDDPVIIFMEPGQLPHTMTGALLASDPPEMRDALRQAVARAIGEKKPAKVLKEWKEVLMSVVMRFEVADQSSSKLAEMFTCNVQRREDIGLKWENMKVSSLMRTYEIMDLKRQLESFKGKEKIQLNKHTLAEYYKKIKFCKSSEPVKVGFVEVAQMLHSSALHIPLVQQVLFQFDELPANPLDGVYKVREVVIQCEKKESNMCWVFPMLFDHWQHTDGRDQIPIRVLQEDGPLGASLIRVFLMKRNLRDYLYRCMETQYTWDTCVKTEIRKITDSLLVFRQHMGFYDIPELQIAYQQRGQWPSSADQFLTIFEAVVYGYKLDSVLLTCLKNHKGVDDIFNHKETRHFMEKVKNAYAKETGADEAEDDVTTAEAAEKALELEISNVNLSSPELLLKSNPKHESAPLIEAGVRGAERKVQGQVSFVVDTTDGLTDLLADQLASKIRGDAESKSYVAIVMDGKTLCECGSQAKYRIPPTRQPQMSRLLTGFLGTRDDGLTEGDVLVCIDGGKGSDWMEKINKILKQKSLVTTKHVVIYTHESVQARMERASKAPLDLTEHVHFVTTDALQLKVQKRLVTEGDTRGNVIGPLGKPQWTDTVKTWNLTMQQKRDMFGADNLPLPGGRCPVEHEKEGKTRAQELVPAFYHEAPEALASEIAHCLSCKAIIDLSPGSGHFAMYAVRHRVPYLGIAMTSLHKDLLQQKLISKTTAAMMDNNDSLYDANFAAAVLRATDDEGGNGAGPAGDGEPTVEIENARPTTGSGGNSAGSGSGEDAASSRDALLASIRAMTAEG</sequence>
<evidence type="ECO:0000313" key="4">
    <source>
        <dbReference type="Proteomes" id="UP001152797"/>
    </source>
</evidence>
<dbReference type="EMBL" id="CAMXCT030006807">
    <property type="protein sequence ID" value="CAL4807700.1"/>
    <property type="molecule type" value="Genomic_DNA"/>
</dbReference>
<name>A0A9P1GSV1_9DINO</name>
<organism evidence="2">
    <name type="scientific">Cladocopium goreaui</name>
    <dbReference type="NCBI Taxonomy" id="2562237"/>
    <lineage>
        <taxon>Eukaryota</taxon>
        <taxon>Sar</taxon>
        <taxon>Alveolata</taxon>
        <taxon>Dinophyceae</taxon>
        <taxon>Suessiales</taxon>
        <taxon>Symbiodiniaceae</taxon>
        <taxon>Cladocopium</taxon>
    </lineage>
</organism>
<feature type="region of interest" description="Disordered" evidence="1">
    <location>
        <begin position="859"/>
        <end position="918"/>
    </location>
</feature>
<protein>
    <submittedName>
        <fullName evidence="2">Uncharacterized protein</fullName>
    </submittedName>
</protein>
<gene>
    <name evidence="2" type="ORF">C1SCF055_LOCUS44807</name>
</gene>
<dbReference type="EMBL" id="CAMXCT020006807">
    <property type="protein sequence ID" value="CAL1173763.1"/>
    <property type="molecule type" value="Genomic_DNA"/>
</dbReference>
<dbReference type="OrthoDB" id="431303at2759"/>
<feature type="compositionally biased region" description="Gly residues" evidence="1">
    <location>
        <begin position="886"/>
        <end position="896"/>
    </location>
</feature>
<evidence type="ECO:0000313" key="3">
    <source>
        <dbReference type="EMBL" id="CAL4807700.1"/>
    </source>
</evidence>
<keyword evidence="4" id="KW-1185">Reference proteome</keyword>
<comment type="caution">
    <text evidence="2">The sequence shown here is derived from an EMBL/GenBank/DDBJ whole genome shotgun (WGS) entry which is preliminary data.</text>
</comment>
<dbReference type="EMBL" id="CAMXCT010006807">
    <property type="protein sequence ID" value="CAI4020388.1"/>
    <property type="molecule type" value="Genomic_DNA"/>
</dbReference>
<reference evidence="2" key="1">
    <citation type="submission" date="2022-10" db="EMBL/GenBank/DDBJ databases">
        <authorList>
            <person name="Chen Y."/>
            <person name="Dougan E. K."/>
            <person name="Chan C."/>
            <person name="Rhodes N."/>
            <person name="Thang M."/>
        </authorList>
    </citation>
    <scope>NUCLEOTIDE SEQUENCE</scope>
</reference>
<dbReference type="AlphaFoldDB" id="A0A9P1GSV1"/>
<accession>A0A9P1GSV1</accession>
<proteinExistence type="predicted"/>
<reference evidence="3 4" key="2">
    <citation type="submission" date="2024-05" db="EMBL/GenBank/DDBJ databases">
        <authorList>
            <person name="Chen Y."/>
            <person name="Shah S."/>
            <person name="Dougan E. K."/>
            <person name="Thang M."/>
            <person name="Chan C."/>
        </authorList>
    </citation>
    <scope>NUCLEOTIDE SEQUENCE [LARGE SCALE GENOMIC DNA]</scope>
</reference>
<dbReference type="Proteomes" id="UP001152797">
    <property type="component" value="Unassembled WGS sequence"/>
</dbReference>
<evidence type="ECO:0000313" key="2">
    <source>
        <dbReference type="EMBL" id="CAI4020388.1"/>
    </source>
</evidence>
<feature type="compositionally biased region" description="Low complexity" evidence="1">
    <location>
        <begin position="897"/>
        <end position="918"/>
    </location>
</feature>